<feature type="compositionally biased region" description="Polar residues" evidence="1">
    <location>
        <begin position="144"/>
        <end position="168"/>
    </location>
</feature>
<dbReference type="KEGG" id="kdj:28965899"/>
<feature type="compositionally biased region" description="Basic residues" evidence="1">
    <location>
        <begin position="23"/>
        <end position="33"/>
    </location>
</feature>
<gene>
    <name evidence="2" type="ORF">I303_101663</name>
</gene>
<feature type="region of interest" description="Disordered" evidence="1">
    <location>
        <begin position="1"/>
        <end position="78"/>
    </location>
</feature>
<feature type="region of interest" description="Disordered" evidence="1">
    <location>
        <begin position="144"/>
        <end position="174"/>
    </location>
</feature>
<dbReference type="EMBL" id="CP144531">
    <property type="protein sequence ID" value="WWC59115.1"/>
    <property type="molecule type" value="Genomic_DNA"/>
</dbReference>
<sequence>MVANPPTAKDLSPSEGILEKATKWSKHIKRSRGSNHNDNNEADEPNEDNDIEDKAPRLSTDSFISTEESSPTTPVTPKFASVKLPSEIFDCHKQDRTPFHVQPRPDQHVIGIEPQSPHTKPSVKTPDRVGLKKQVILLQTPKKQINGSSTRNNGCTTQASQQLKTPPNSKLRRQVRQPLVAPQAIILRPTTFWRHHPLSPHSLPVHSPSSRLIRRSALIASPTIGIQHPDPDQETTRICVGLAGVDLDSNTRSRRLSLLPI</sequence>
<dbReference type="RefSeq" id="XP_065824459.1">
    <property type="nucleotide sequence ID" value="XM_065968387.1"/>
</dbReference>
<reference evidence="2" key="1">
    <citation type="submission" date="2013-07" db="EMBL/GenBank/DDBJ databases">
        <authorList>
            <consortium name="The Broad Institute Genome Sequencing Platform"/>
            <person name="Cuomo C."/>
            <person name="Litvintseva A."/>
            <person name="Chen Y."/>
            <person name="Heitman J."/>
            <person name="Sun S."/>
            <person name="Springer D."/>
            <person name="Dromer F."/>
            <person name="Young S.K."/>
            <person name="Zeng Q."/>
            <person name="Gargeya S."/>
            <person name="Fitzgerald M."/>
            <person name="Abouelleil A."/>
            <person name="Alvarado L."/>
            <person name="Berlin A.M."/>
            <person name="Chapman S.B."/>
            <person name="Dewar J."/>
            <person name="Goldberg J."/>
            <person name="Griggs A."/>
            <person name="Gujja S."/>
            <person name="Hansen M."/>
            <person name="Howarth C."/>
            <person name="Imamovic A."/>
            <person name="Larimer J."/>
            <person name="McCowan C."/>
            <person name="Murphy C."/>
            <person name="Pearson M."/>
            <person name="Priest M."/>
            <person name="Roberts A."/>
            <person name="Saif S."/>
            <person name="Shea T."/>
            <person name="Sykes S."/>
            <person name="Wortman J."/>
            <person name="Nusbaum C."/>
            <person name="Birren B."/>
        </authorList>
    </citation>
    <scope>NUCLEOTIDE SEQUENCE</scope>
    <source>
        <strain evidence="2">CBS 10117</strain>
    </source>
</reference>
<feature type="compositionally biased region" description="Low complexity" evidence="1">
    <location>
        <begin position="65"/>
        <end position="77"/>
    </location>
</feature>
<proteinExistence type="predicted"/>
<evidence type="ECO:0000256" key="1">
    <source>
        <dbReference type="SAM" id="MobiDB-lite"/>
    </source>
</evidence>
<keyword evidence="3" id="KW-1185">Reference proteome</keyword>
<evidence type="ECO:0000313" key="2">
    <source>
        <dbReference type="EMBL" id="WWC59115.1"/>
    </source>
</evidence>
<dbReference type="Proteomes" id="UP000078595">
    <property type="component" value="Chromosome 2"/>
</dbReference>
<dbReference type="AlphaFoldDB" id="A0AAJ8KK36"/>
<feature type="compositionally biased region" description="Acidic residues" evidence="1">
    <location>
        <begin position="40"/>
        <end position="51"/>
    </location>
</feature>
<accession>A0AAJ8KK36</accession>
<reference evidence="2" key="2">
    <citation type="submission" date="2024-02" db="EMBL/GenBank/DDBJ databases">
        <title>Comparative genomics of Cryptococcus and Kwoniella reveals pathogenesis evolution and contrasting modes of karyotype evolution via chromosome fusion or intercentromeric recombination.</title>
        <authorList>
            <person name="Coelho M.A."/>
            <person name="David-Palma M."/>
            <person name="Shea T."/>
            <person name="Bowers K."/>
            <person name="McGinley-Smith S."/>
            <person name="Mohammad A.W."/>
            <person name="Gnirke A."/>
            <person name="Yurkov A.M."/>
            <person name="Nowrousian M."/>
            <person name="Sun S."/>
            <person name="Cuomo C.A."/>
            <person name="Heitman J."/>
        </authorList>
    </citation>
    <scope>NUCLEOTIDE SEQUENCE</scope>
    <source>
        <strain evidence="2">CBS 10117</strain>
    </source>
</reference>
<dbReference type="GeneID" id="28965899"/>
<name>A0AAJ8KK36_9TREE</name>
<evidence type="ECO:0000313" key="3">
    <source>
        <dbReference type="Proteomes" id="UP000078595"/>
    </source>
</evidence>
<protein>
    <submittedName>
        <fullName evidence="2">Uncharacterized protein</fullName>
    </submittedName>
</protein>
<organism evidence="2 3">
    <name type="scientific">Kwoniella dejecticola CBS 10117</name>
    <dbReference type="NCBI Taxonomy" id="1296121"/>
    <lineage>
        <taxon>Eukaryota</taxon>
        <taxon>Fungi</taxon>
        <taxon>Dikarya</taxon>
        <taxon>Basidiomycota</taxon>
        <taxon>Agaricomycotina</taxon>
        <taxon>Tremellomycetes</taxon>
        <taxon>Tremellales</taxon>
        <taxon>Cryptococcaceae</taxon>
        <taxon>Kwoniella</taxon>
    </lineage>
</organism>